<keyword evidence="6" id="KW-0539">Nucleus</keyword>
<keyword evidence="5" id="KW-0862">Zinc</keyword>
<evidence type="ECO:0000313" key="10">
    <source>
        <dbReference type="EnsemblMetazoa" id="HelroP137059"/>
    </source>
</evidence>
<reference evidence="11" key="1">
    <citation type="submission" date="2012-12" db="EMBL/GenBank/DDBJ databases">
        <authorList>
            <person name="Hellsten U."/>
            <person name="Grimwood J."/>
            <person name="Chapman J.A."/>
            <person name="Shapiro H."/>
            <person name="Aerts A."/>
            <person name="Otillar R.P."/>
            <person name="Terry A.Y."/>
            <person name="Boore J.L."/>
            <person name="Simakov O."/>
            <person name="Marletaz F."/>
            <person name="Cho S.-J."/>
            <person name="Edsinger-Gonzales E."/>
            <person name="Havlak P."/>
            <person name="Kuo D.-H."/>
            <person name="Larsson T."/>
            <person name="Lv J."/>
            <person name="Arendt D."/>
            <person name="Savage R."/>
            <person name="Osoegawa K."/>
            <person name="de Jong P."/>
            <person name="Lindberg D.R."/>
            <person name="Seaver E.C."/>
            <person name="Weisblat D.A."/>
            <person name="Putnam N.H."/>
            <person name="Grigoriev I.V."/>
            <person name="Rokhsar D.S."/>
        </authorList>
    </citation>
    <scope>NUCLEOTIDE SEQUENCE</scope>
</reference>
<evidence type="ECO:0000256" key="1">
    <source>
        <dbReference type="ARBA" id="ARBA00004123"/>
    </source>
</evidence>
<dbReference type="RefSeq" id="XP_009009880.1">
    <property type="nucleotide sequence ID" value="XM_009011632.1"/>
</dbReference>
<dbReference type="PANTHER" id="PTHR24394:SF29">
    <property type="entry name" value="MYONEURIN"/>
    <property type="match status" value="1"/>
</dbReference>
<evidence type="ECO:0000256" key="5">
    <source>
        <dbReference type="ARBA" id="ARBA00022833"/>
    </source>
</evidence>
<keyword evidence="2" id="KW-0479">Metal-binding</keyword>
<keyword evidence="11" id="KW-1185">Reference proteome</keyword>
<protein>
    <recommendedName>
        <fullName evidence="8">C2H2-type domain-containing protein</fullName>
    </recommendedName>
</protein>
<dbReference type="EnsemblMetazoa" id="HelroT137059">
    <property type="protein sequence ID" value="HelroP137059"/>
    <property type="gene ID" value="HelroG137059"/>
</dbReference>
<dbReference type="AlphaFoldDB" id="T1EIH2"/>
<dbReference type="EMBL" id="AMQM01000355">
    <property type="status" value="NOT_ANNOTATED_CDS"/>
    <property type="molecule type" value="Genomic_DNA"/>
</dbReference>
<keyword evidence="4 7" id="KW-0863">Zinc-finger</keyword>
<evidence type="ECO:0000313" key="11">
    <source>
        <dbReference type="Proteomes" id="UP000015101"/>
    </source>
</evidence>
<sequence>RTPHGLYRYMCRLCNSMFKIRNGLYEHLNGHFGRRPHACRQCDAKFAHHSSLHNHVRNKHSIQTEEEKLASMRHVCVMCGRRFRYPSELERHKSIH</sequence>
<dbReference type="Gene3D" id="3.30.160.60">
    <property type="entry name" value="Classic Zinc Finger"/>
    <property type="match status" value="2"/>
</dbReference>
<evidence type="ECO:0000256" key="3">
    <source>
        <dbReference type="ARBA" id="ARBA00022737"/>
    </source>
</evidence>
<dbReference type="GO" id="GO:0005634">
    <property type="term" value="C:nucleus"/>
    <property type="evidence" value="ECO:0007669"/>
    <property type="project" value="UniProtKB-SubCell"/>
</dbReference>
<dbReference type="OrthoDB" id="8113756at2759"/>
<accession>T1EIH2</accession>
<evidence type="ECO:0000256" key="4">
    <source>
        <dbReference type="ARBA" id="ARBA00022771"/>
    </source>
</evidence>
<dbReference type="SUPFAM" id="SSF57667">
    <property type="entry name" value="beta-beta-alpha zinc fingers"/>
    <property type="match status" value="1"/>
</dbReference>
<proteinExistence type="predicted"/>
<keyword evidence="3" id="KW-0677">Repeat</keyword>
<dbReference type="PANTHER" id="PTHR24394">
    <property type="entry name" value="ZINC FINGER PROTEIN"/>
    <property type="match status" value="1"/>
</dbReference>
<dbReference type="Pfam" id="PF00096">
    <property type="entry name" value="zf-C2H2"/>
    <property type="match status" value="1"/>
</dbReference>
<comment type="subcellular location">
    <subcellularLocation>
        <location evidence="1">Nucleus</location>
    </subcellularLocation>
</comment>
<evidence type="ECO:0000259" key="8">
    <source>
        <dbReference type="PROSITE" id="PS50157"/>
    </source>
</evidence>
<feature type="domain" description="C2H2-type" evidence="8">
    <location>
        <begin position="74"/>
        <end position="96"/>
    </location>
</feature>
<dbReference type="GO" id="GO:0008270">
    <property type="term" value="F:zinc ion binding"/>
    <property type="evidence" value="ECO:0007669"/>
    <property type="project" value="UniProtKB-KW"/>
</dbReference>
<gene>
    <name evidence="10" type="primary">20196372</name>
    <name evidence="9" type="ORF">HELRODRAFT_137059</name>
</gene>
<reference evidence="10" key="3">
    <citation type="submission" date="2015-06" db="UniProtKB">
        <authorList>
            <consortium name="EnsemblMetazoa"/>
        </authorList>
    </citation>
    <scope>IDENTIFICATION</scope>
</reference>
<dbReference type="EMBL" id="KB095811">
    <property type="protein sequence ID" value="ESO13160.1"/>
    <property type="molecule type" value="Genomic_DNA"/>
</dbReference>
<dbReference type="PROSITE" id="PS00028">
    <property type="entry name" value="ZINC_FINGER_C2H2_1"/>
    <property type="match status" value="3"/>
</dbReference>
<dbReference type="InParanoid" id="T1EIH2"/>
<feature type="domain" description="C2H2-type" evidence="8">
    <location>
        <begin position="9"/>
        <end position="36"/>
    </location>
</feature>
<dbReference type="FunFam" id="3.30.160.60:FF:000100">
    <property type="entry name" value="Zinc finger 45-like"/>
    <property type="match status" value="1"/>
</dbReference>
<dbReference type="CTD" id="20196372"/>
<feature type="domain" description="C2H2-type" evidence="8">
    <location>
        <begin position="37"/>
        <end position="65"/>
    </location>
</feature>
<reference evidence="9 11" key="2">
    <citation type="journal article" date="2013" name="Nature">
        <title>Insights into bilaterian evolution from three spiralian genomes.</title>
        <authorList>
            <person name="Simakov O."/>
            <person name="Marletaz F."/>
            <person name="Cho S.J."/>
            <person name="Edsinger-Gonzales E."/>
            <person name="Havlak P."/>
            <person name="Hellsten U."/>
            <person name="Kuo D.H."/>
            <person name="Larsson T."/>
            <person name="Lv J."/>
            <person name="Arendt D."/>
            <person name="Savage R."/>
            <person name="Osoegawa K."/>
            <person name="de Jong P."/>
            <person name="Grimwood J."/>
            <person name="Chapman J.A."/>
            <person name="Shapiro H."/>
            <person name="Aerts A."/>
            <person name="Otillar R.P."/>
            <person name="Terry A.Y."/>
            <person name="Boore J.L."/>
            <person name="Grigoriev I.V."/>
            <person name="Lindberg D.R."/>
            <person name="Seaver E.C."/>
            <person name="Weisblat D.A."/>
            <person name="Putnam N.H."/>
            <person name="Rokhsar D.S."/>
        </authorList>
    </citation>
    <scope>NUCLEOTIDE SEQUENCE</scope>
</reference>
<evidence type="ECO:0000256" key="6">
    <source>
        <dbReference type="ARBA" id="ARBA00023242"/>
    </source>
</evidence>
<dbReference type="Proteomes" id="UP000015101">
    <property type="component" value="Unassembled WGS sequence"/>
</dbReference>
<dbReference type="KEGG" id="hro:HELRODRAFT_137059"/>
<dbReference type="STRING" id="6412.T1EIH2"/>
<organism evidence="10 11">
    <name type="scientific">Helobdella robusta</name>
    <name type="common">Californian leech</name>
    <dbReference type="NCBI Taxonomy" id="6412"/>
    <lineage>
        <taxon>Eukaryota</taxon>
        <taxon>Metazoa</taxon>
        <taxon>Spiralia</taxon>
        <taxon>Lophotrochozoa</taxon>
        <taxon>Annelida</taxon>
        <taxon>Clitellata</taxon>
        <taxon>Hirudinea</taxon>
        <taxon>Rhynchobdellida</taxon>
        <taxon>Glossiphoniidae</taxon>
        <taxon>Helobdella</taxon>
    </lineage>
</organism>
<evidence type="ECO:0000256" key="2">
    <source>
        <dbReference type="ARBA" id="ARBA00022723"/>
    </source>
</evidence>
<dbReference type="SMART" id="SM00355">
    <property type="entry name" value="ZnF_C2H2"/>
    <property type="match status" value="3"/>
</dbReference>
<dbReference type="HOGENOM" id="CLU_2365537_0_0_1"/>
<dbReference type="InterPro" id="IPR036236">
    <property type="entry name" value="Znf_C2H2_sf"/>
</dbReference>
<evidence type="ECO:0000256" key="7">
    <source>
        <dbReference type="PROSITE-ProRule" id="PRU00042"/>
    </source>
</evidence>
<dbReference type="GeneID" id="20196372"/>
<evidence type="ECO:0000313" key="9">
    <source>
        <dbReference type="EMBL" id="ESO13160.1"/>
    </source>
</evidence>
<dbReference type="PROSITE" id="PS50157">
    <property type="entry name" value="ZINC_FINGER_C2H2_2"/>
    <property type="match status" value="3"/>
</dbReference>
<dbReference type="InterPro" id="IPR013087">
    <property type="entry name" value="Znf_C2H2_type"/>
</dbReference>
<name>T1EIH2_HELRO</name>